<evidence type="ECO:0000313" key="3">
    <source>
        <dbReference type="EMBL" id="KAF7320872.1"/>
    </source>
</evidence>
<comment type="caution">
    <text evidence="3">The sequence shown here is derived from an EMBL/GenBank/DDBJ whole genome shotgun (WGS) entry which is preliminary data.</text>
</comment>
<dbReference type="InterPro" id="IPR052972">
    <property type="entry name" value="Sacsin_chaperone_reg"/>
</dbReference>
<dbReference type="Proteomes" id="UP000613580">
    <property type="component" value="Unassembled WGS sequence"/>
</dbReference>
<dbReference type="CDD" id="cd18186">
    <property type="entry name" value="BTB_POZ_ZBTB_KLHL-like"/>
    <property type="match status" value="1"/>
</dbReference>
<dbReference type="PROSITE" id="PS50097">
    <property type="entry name" value="BTB"/>
    <property type="match status" value="1"/>
</dbReference>
<dbReference type="Pfam" id="PF25794">
    <property type="entry name" value="SACS"/>
    <property type="match status" value="2"/>
</dbReference>
<dbReference type="OrthoDB" id="1262810at2759"/>
<evidence type="ECO:0000313" key="4">
    <source>
        <dbReference type="Proteomes" id="UP000613580"/>
    </source>
</evidence>
<gene>
    <name evidence="3" type="ORF">HMN09_00173800</name>
</gene>
<feature type="region of interest" description="Disordered" evidence="1">
    <location>
        <begin position="2671"/>
        <end position="2696"/>
    </location>
</feature>
<dbReference type="InterPro" id="IPR011333">
    <property type="entry name" value="SKP1/BTB/POZ_sf"/>
</dbReference>
<evidence type="ECO:0000259" key="2">
    <source>
        <dbReference type="PROSITE" id="PS50097"/>
    </source>
</evidence>
<proteinExistence type="predicted"/>
<organism evidence="3 4">
    <name type="scientific">Mycena chlorophos</name>
    <name type="common">Agaric fungus</name>
    <name type="synonym">Agaricus chlorophos</name>
    <dbReference type="NCBI Taxonomy" id="658473"/>
    <lineage>
        <taxon>Eukaryota</taxon>
        <taxon>Fungi</taxon>
        <taxon>Dikarya</taxon>
        <taxon>Basidiomycota</taxon>
        <taxon>Agaricomycotina</taxon>
        <taxon>Agaricomycetes</taxon>
        <taxon>Agaricomycetidae</taxon>
        <taxon>Agaricales</taxon>
        <taxon>Marasmiineae</taxon>
        <taxon>Mycenaceae</taxon>
        <taxon>Mycena</taxon>
    </lineage>
</organism>
<dbReference type="SUPFAM" id="SSF55874">
    <property type="entry name" value="ATPase domain of HSP90 chaperone/DNA topoisomerase II/histidine kinase"/>
    <property type="match status" value="2"/>
</dbReference>
<dbReference type="InterPro" id="IPR000210">
    <property type="entry name" value="BTB/POZ_dom"/>
</dbReference>
<reference evidence="3" key="1">
    <citation type="submission" date="2020-05" db="EMBL/GenBank/DDBJ databases">
        <title>Mycena genomes resolve the evolution of fungal bioluminescence.</title>
        <authorList>
            <person name="Tsai I.J."/>
        </authorList>
    </citation>
    <scope>NUCLEOTIDE SEQUENCE</scope>
    <source>
        <strain evidence="3">110903Hualien_Pintung</strain>
    </source>
</reference>
<dbReference type="NCBIfam" id="NF047352">
    <property type="entry name" value="P_loop_sacsin"/>
    <property type="match status" value="1"/>
</dbReference>
<dbReference type="InterPro" id="IPR058210">
    <property type="entry name" value="SACS/Nov_dom"/>
</dbReference>
<accession>A0A8H6TQ99</accession>
<keyword evidence="4" id="KW-1185">Reference proteome</keyword>
<dbReference type="GO" id="GO:0030544">
    <property type="term" value="F:Hsp70 protein binding"/>
    <property type="evidence" value="ECO:0007669"/>
    <property type="project" value="TreeGrafter"/>
</dbReference>
<sequence length="2723" mass="301081">MSSSGPAFGEYALPTDTLAAILGQYPFSVGLFRELLQNTDDARGTKQVFVLDTRNHGTSTLLHGKLSDTQGPALLAYNDALFSEEDWDALQSIHRSSKKTDSSKIGKYGIGFRSCYHITDNPQIISGPTLAVLDPHHNFTSSGGTRLEFVPKAVDYKDQLDAFGFFLGPDARDHAFPGSIIRLPLRKPGAQSSISSKSVDPKEILQLFDDFIREEEIGISLLFLKNVTSVEIHQVDEQGNSQLLAKSSISKTEPTSWTVGKERYTSFQCITVIETPKGRIEKKWRIVHSYFSEADSQSLLAFRLGHDPRPVLAKHKLLSEMAIAMPMSILDAEEKGGRLFTYLPLPLRTGFPGHVHALFALTASRQNLNNGGEIGIVKGSEDSVLVEWNYILFESFLPRTWAALLPVLIQQDRLGDIFRAWPPSQTGVFGGDTAYWQTLPAKLLECIVGSKAAVWPVAQGSTSKEQAFAELGSVLVVSTDVDDTTVLALADAGLRLTKLPEHVAKLLPGLLPTQYTLLSPIVAHGQLLNHVNEIQTLDAAQRATILQYLLRKNELENIVKLPLLPLVDGSFLAPVKSGLGRTVTMMDQLECDIFGKLEASAVALPAVAPSIRELLRTDGPLKLNLALLSAERVAGYLRMSPLGFDLTRRHEGNVQDALVSWLNIFWAWIVNWPSRDELFPHISTLSLVPAYTSLESPETGVFSGHTIDPPLQNILRGLGLAFLHPSFSAEARKGLGFYPLVIKSVFDVHLVLDRMSVGSDVGRLATEQLALLSKHVVDCVIQTGPQRPLNETQQSALRSLPIFPLLQPSVVASPPPVVEEKPVTPKRSSIFKLPTLHRKSKSSTVAIASPVLSGPPQFKSIPLGAHVYGIPSGTTVLLPVVENSVYVDGTHVDLRLLSHVAPSTPTPLLALDILNLAIEHFVAQKKSLRAAYLDHIVRHRDSLPPNLLRTIQQIPFVPVSDNTIREPEYIIDPTNPELLDLYADNPDRLPQTTNNEDAVILRHLRTLGLITAALTAEMATERIQYISSHATSPQTRTLALFLLTTLNSGNIDCSELEIPHDAKWLPTVGGPLVTAAGCFDVSRRPELFDEVVPVLDTSVAVSPSLRTKLGWSDPIPFSTLCQQFRAVVIGGATTAAVKLDCLIREFSTRTLSDDDIAELVAISAGREWIPLAPGRLISSELAIFSSTLGLRGFHRIPVSLQDQPKIKEFLVRMGCAERPSPTILAGRLKTLELVAASRDIVDEAIALLNVLVDDLRSVKRAQILVPDSNGALHPVSEVYFNDVGDRACLIDIGKRYIAHPKISDELSKRLVMDRLGFASIEITPGIDMGESLTTTIRNTLKQYTEAQILNEFLANAEDAGATKFSILVDDYSPKADKLLSAALAPFVSCPSVVFYNDAQFTTKDFDGICRTGIGGKTDRSNTVGQFGLGALTMFHYTELAMIVSGNHARDTLPEADQLNCFQDEPLCCCLWIKFDGTWYPDHLQSLDGLFDFSMKQGAPYNGTIFRLPLRRQSHLNQNSILTTTRNLTPQSIWDKVVSPFKRTGHLSLLFTRISQIATFSRDARAQLHGGWKLTATRDPMETVSTSIATQIVHIRTPFTELGTDDYKIVLSTRPLSELPNQYSGLVGPNKLRSPITVALAAPLFQTNVNQHIFSTLPLPMMSTLPVHLNASFILTPDRRNVRLDEYAESKYNRWLLGELAPPLYLFLLEDLLRTGARLGNAAWWPGNVTTQDAVSQVLVDAFYSASQLGSTKRRICASPLDSQQFRPSDVLLGGNEPAAISKVLAAVDTSIIVRLPPKVQERAASTMKALTPAVVAKELKDRSRTLSTLFLKGEISTRDVQGVVDYLAEDSTSNLDGLTLLPLANGKLAAFKTGGSPAYHVWKATTDRELFKPEFLVAPDFNPTKVTTGLNVVKDFSYTSMETLIKEHFKPATDRQLPPAEEQWVKVFWAEFTHFGLPAETKFTTFPMVPTTRQGYYVSLAHCWTTTVILISNSEPYFLANVLTQLGMSVVNRDSKELPKALREQLRSYTAFSFDRILQYLKTVESSIPSRFNKLTPAAHAEFAEWARGRVLSTPEYLVSIAAALPIWKKLQKDEETTLHKASDLKMLPFGISRGIASHFMGVPTTEHNPALVHLKVVPMDFNTFWSHLKLPNVLSAEEQQPYKQLLTAMPTNFIYDPETILIPDGYRHLVKAKTLYVRHALFVAAFGSDNSPSHFVLDSFRDLEPRLVLMGMKSHSNLDVDTFKECARAIQAAADSNQPNVNARARVVFNAYSQDVPLRITSATKHLWQDLDRLRFVPREPLRSRTMRFDDTSPYVKPLPAIVSPDQVVLPEHESVAWTQRAVLSVTPDERLLHAHMTFGQPTVKEVVAHLRVLALKVAKDFTSDIYVLADLQATYKYLDDFQDEAEDIISVYHDEPLFLNVEDPKTDPWVFHCADEMFFNILDGGDLKSVKKFLQPFRDLLAVTGVEDIVQIPIPKVEQSSVETQLAMLRTGFESMRAEGKLTDVVFVCDDESRQLAHRAFVAPMSEYLSDLFLGSFTEAGPGTAEEPVEVEVDYPGQCVAAVLDYMYTVKAPTLERLDDLLDVMDLANYWGLNELNLIVQTQIISKSQISPATYEDVLARATELEAKLLLDACTFFERENHDAIMRLKGKSTGKRRAPKRIPKKFFIPSPGSGAAGTSKTNGEASAGRRSSKLIQKAPKSVAKGIIKGLRKVGDTIDFLS</sequence>
<dbReference type="PANTHER" id="PTHR15600">
    <property type="entry name" value="SACSIN"/>
    <property type="match status" value="1"/>
</dbReference>
<dbReference type="EMBL" id="JACAZE010000002">
    <property type="protein sequence ID" value="KAF7320872.1"/>
    <property type="molecule type" value="Genomic_DNA"/>
</dbReference>
<protein>
    <submittedName>
        <fullName evidence="3">BTB domain-containing protein</fullName>
    </submittedName>
</protein>
<evidence type="ECO:0000256" key="1">
    <source>
        <dbReference type="SAM" id="MobiDB-lite"/>
    </source>
</evidence>
<dbReference type="Gene3D" id="3.30.565.10">
    <property type="entry name" value="Histidine kinase-like ATPase, C-terminal domain"/>
    <property type="match status" value="1"/>
</dbReference>
<dbReference type="Gene3D" id="3.30.710.10">
    <property type="entry name" value="Potassium Channel Kv1.1, Chain A"/>
    <property type="match status" value="1"/>
</dbReference>
<dbReference type="SMART" id="SM00225">
    <property type="entry name" value="BTB"/>
    <property type="match status" value="1"/>
</dbReference>
<dbReference type="PANTHER" id="PTHR15600:SF42">
    <property type="entry name" value="SACSIN"/>
    <property type="match status" value="1"/>
</dbReference>
<feature type="domain" description="BTB" evidence="2">
    <location>
        <begin position="2505"/>
        <end position="2578"/>
    </location>
</feature>
<dbReference type="SUPFAM" id="SSF54695">
    <property type="entry name" value="POZ domain"/>
    <property type="match status" value="1"/>
</dbReference>
<dbReference type="Pfam" id="PF00651">
    <property type="entry name" value="BTB"/>
    <property type="match status" value="1"/>
</dbReference>
<dbReference type="InterPro" id="IPR036890">
    <property type="entry name" value="HATPase_C_sf"/>
</dbReference>
<name>A0A8H6TQ99_MYCCL</name>